<evidence type="ECO:0000313" key="4">
    <source>
        <dbReference type="Proteomes" id="UP000799776"/>
    </source>
</evidence>
<sequence>MADYPVEESWMSLAQIDPELEQVDNTGLSISHQSIPARDGHGIPVRIYKPTSPPSEGSPLIVFFHGGGFCLGNLDGEDLVCRKFARELGAVVVNVDYRLAPEDQFPAGPNDAWDAVQWAAANATTTLSATPTRGFIVGGTSAGGNLTAVTATLARDTGLTPPITGLCLLIPALTDTHNPASHMAPHLRSFAQNSDAPVLSRASMEALVGPGGYEPDMQSRLFNIYSEREPVSRAGLPPTYFQICGLDPLRDEGLFLERELRETHGTKTRLKVWEGLPHGFWSVFTQLSKSKMWPGETVEGVKWLLEQGGGEVGG</sequence>
<dbReference type="InterPro" id="IPR050300">
    <property type="entry name" value="GDXG_lipolytic_enzyme"/>
</dbReference>
<dbReference type="Proteomes" id="UP000799776">
    <property type="component" value="Unassembled WGS sequence"/>
</dbReference>
<gene>
    <name evidence="3" type="ORF">K490DRAFT_72198</name>
</gene>
<dbReference type="PANTHER" id="PTHR48081:SF8">
    <property type="entry name" value="ALPHA_BETA HYDROLASE FOLD-3 DOMAIN-CONTAINING PROTEIN-RELATED"/>
    <property type="match status" value="1"/>
</dbReference>
<keyword evidence="4" id="KW-1185">Reference proteome</keyword>
<dbReference type="SUPFAM" id="SSF53474">
    <property type="entry name" value="alpha/beta-Hydrolases"/>
    <property type="match status" value="1"/>
</dbReference>
<protein>
    <recommendedName>
        <fullName evidence="2">Alpha/beta hydrolase fold-3 domain-containing protein</fullName>
    </recommendedName>
</protein>
<name>A0A6A5YD27_9PEZI</name>
<dbReference type="AlphaFoldDB" id="A0A6A5YD27"/>
<dbReference type="OrthoDB" id="408631at2759"/>
<dbReference type="InterPro" id="IPR013094">
    <property type="entry name" value="AB_hydrolase_3"/>
</dbReference>
<dbReference type="EMBL" id="ML978714">
    <property type="protein sequence ID" value="KAF2089423.1"/>
    <property type="molecule type" value="Genomic_DNA"/>
</dbReference>
<dbReference type="GO" id="GO:0016787">
    <property type="term" value="F:hydrolase activity"/>
    <property type="evidence" value="ECO:0007669"/>
    <property type="project" value="UniProtKB-KW"/>
</dbReference>
<dbReference type="InterPro" id="IPR029058">
    <property type="entry name" value="AB_hydrolase_fold"/>
</dbReference>
<proteinExistence type="predicted"/>
<organism evidence="3 4">
    <name type="scientific">Saccharata proteae CBS 121410</name>
    <dbReference type="NCBI Taxonomy" id="1314787"/>
    <lineage>
        <taxon>Eukaryota</taxon>
        <taxon>Fungi</taxon>
        <taxon>Dikarya</taxon>
        <taxon>Ascomycota</taxon>
        <taxon>Pezizomycotina</taxon>
        <taxon>Dothideomycetes</taxon>
        <taxon>Dothideomycetes incertae sedis</taxon>
        <taxon>Botryosphaeriales</taxon>
        <taxon>Saccharataceae</taxon>
        <taxon>Saccharata</taxon>
    </lineage>
</organism>
<evidence type="ECO:0000313" key="3">
    <source>
        <dbReference type="EMBL" id="KAF2089423.1"/>
    </source>
</evidence>
<evidence type="ECO:0000259" key="2">
    <source>
        <dbReference type="Pfam" id="PF07859"/>
    </source>
</evidence>
<reference evidence="3" key="1">
    <citation type="journal article" date="2020" name="Stud. Mycol.">
        <title>101 Dothideomycetes genomes: a test case for predicting lifestyles and emergence of pathogens.</title>
        <authorList>
            <person name="Haridas S."/>
            <person name="Albert R."/>
            <person name="Binder M."/>
            <person name="Bloem J."/>
            <person name="Labutti K."/>
            <person name="Salamov A."/>
            <person name="Andreopoulos B."/>
            <person name="Baker S."/>
            <person name="Barry K."/>
            <person name="Bills G."/>
            <person name="Bluhm B."/>
            <person name="Cannon C."/>
            <person name="Castanera R."/>
            <person name="Culley D."/>
            <person name="Daum C."/>
            <person name="Ezra D."/>
            <person name="Gonzalez J."/>
            <person name="Henrissat B."/>
            <person name="Kuo A."/>
            <person name="Liang C."/>
            <person name="Lipzen A."/>
            <person name="Lutzoni F."/>
            <person name="Magnuson J."/>
            <person name="Mondo S."/>
            <person name="Nolan M."/>
            <person name="Ohm R."/>
            <person name="Pangilinan J."/>
            <person name="Park H.-J."/>
            <person name="Ramirez L."/>
            <person name="Alfaro M."/>
            <person name="Sun H."/>
            <person name="Tritt A."/>
            <person name="Yoshinaga Y."/>
            <person name="Zwiers L.-H."/>
            <person name="Turgeon B."/>
            <person name="Goodwin S."/>
            <person name="Spatafora J."/>
            <person name="Crous P."/>
            <person name="Grigoriev I."/>
        </authorList>
    </citation>
    <scope>NUCLEOTIDE SEQUENCE</scope>
    <source>
        <strain evidence="3">CBS 121410</strain>
    </source>
</reference>
<dbReference type="PANTHER" id="PTHR48081">
    <property type="entry name" value="AB HYDROLASE SUPERFAMILY PROTEIN C4A8.06C"/>
    <property type="match status" value="1"/>
</dbReference>
<evidence type="ECO:0000256" key="1">
    <source>
        <dbReference type="ARBA" id="ARBA00022801"/>
    </source>
</evidence>
<dbReference type="Gene3D" id="3.40.50.1820">
    <property type="entry name" value="alpha/beta hydrolase"/>
    <property type="match status" value="1"/>
</dbReference>
<feature type="domain" description="Alpha/beta hydrolase fold-3" evidence="2">
    <location>
        <begin position="61"/>
        <end position="281"/>
    </location>
</feature>
<dbReference type="Pfam" id="PF07859">
    <property type="entry name" value="Abhydrolase_3"/>
    <property type="match status" value="1"/>
</dbReference>
<keyword evidence="1" id="KW-0378">Hydrolase</keyword>
<accession>A0A6A5YD27</accession>